<reference evidence="1 2" key="1">
    <citation type="submission" date="2012-05" db="EMBL/GenBank/DDBJ databases">
        <title>Recombination and specialization in a pathogen metapopulation.</title>
        <authorList>
            <person name="Gardiner A."/>
            <person name="Kemen E."/>
            <person name="Schultz-Larsen T."/>
            <person name="MacLean D."/>
            <person name="Van Oosterhout C."/>
            <person name="Jones J.D.G."/>
        </authorList>
    </citation>
    <scope>NUCLEOTIDE SEQUENCE [LARGE SCALE GENOMIC DNA]</scope>
    <source>
        <strain evidence="1 2">Ac Nc2</strain>
    </source>
</reference>
<dbReference type="InParanoid" id="A0A024G3D0"/>
<accession>A0A024G3D0</accession>
<dbReference type="Proteomes" id="UP000053237">
    <property type="component" value="Unassembled WGS sequence"/>
</dbReference>
<evidence type="ECO:0000313" key="1">
    <source>
        <dbReference type="EMBL" id="CCI41270.1"/>
    </source>
</evidence>
<name>A0A024G3D0_9STRA</name>
<keyword evidence="2" id="KW-1185">Reference proteome</keyword>
<organism evidence="1 2">
    <name type="scientific">Albugo candida</name>
    <dbReference type="NCBI Taxonomy" id="65357"/>
    <lineage>
        <taxon>Eukaryota</taxon>
        <taxon>Sar</taxon>
        <taxon>Stramenopiles</taxon>
        <taxon>Oomycota</taxon>
        <taxon>Peronosporomycetes</taxon>
        <taxon>Albuginales</taxon>
        <taxon>Albuginaceae</taxon>
        <taxon>Albugo</taxon>
    </lineage>
</organism>
<comment type="caution">
    <text evidence="1">The sequence shown here is derived from an EMBL/GenBank/DDBJ whole genome shotgun (WGS) entry which is preliminary data.</text>
</comment>
<gene>
    <name evidence="1" type="ORF">BN9_020540</name>
</gene>
<sequence length="300" mass="34768">MSPFPLILPSFSTRKIADSIAFLFCCCLACEYRTESAESYFSSTWVSLDVTYNDYLLSNDKLHLFGVKKCYFQPFQTFTSPRNMMIRMKNRMIKGIHVMSGIKDAYVNEHVTVHTSSKWNELQRGGKCRILQIDPEEDCKIMKDLSLSPISLRSRRFLEKVIKTRRCSKVCLTTMSEDKIRDDRKLNFVAEKRERFVSLALRRRNNRTSKLFMNSRMSTPSSQPNAYAYDFFFWLLMSCASGVLPATLKVIQVIIDLLTMDILGLCAVHSNGRDSRMCVNRASPDSTSIYCKKRYVLRYV</sequence>
<dbReference type="EMBL" id="CAIX01000017">
    <property type="protein sequence ID" value="CCI41270.1"/>
    <property type="molecule type" value="Genomic_DNA"/>
</dbReference>
<protein>
    <submittedName>
        <fullName evidence="1">Uncharacterized protein</fullName>
    </submittedName>
</protein>
<proteinExistence type="predicted"/>
<dbReference type="AlphaFoldDB" id="A0A024G3D0"/>
<evidence type="ECO:0000313" key="2">
    <source>
        <dbReference type="Proteomes" id="UP000053237"/>
    </source>
</evidence>